<evidence type="ECO:0000256" key="6">
    <source>
        <dbReference type="ARBA" id="ARBA00022801"/>
    </source>
</evidence>
<keyword evidence="7" id="KW-0408">Iron</keyword>
<keyword evidence="8" id="KW-0411">Iron-sulfur</keyword>
<dbReference type="InterPro" id="IPR044298">
    <property type="entry name" value="MIG/MutY"/>
</dbReference>
<dbReference type="PANTHER" id="PTHR42944:SF1">
    <property type="entry name" value="ADENINE DNA GLYCOSYLASE"/>
    <property type="match status" value="1"/>
</dbReference>
<dbReference type="InterPro" id="IPR011257">
    <property type="entry name" value="DNA_glycosylase"/>
</dbReference>
<feature type="domain" description="HhH-GPD" evidence="11">
    <location>
        <begin position="41"/>
        <end position="188"/>
    </location>
</feature>
<dbReference type="InterPro" id="IPR003265">
    <property type="entry name" value="HhH-GPD_domain"/>
</dbReference>
<dbReference type="Gene3D" id="1.10.1670.10">
    <property type="entry name" value="Helix-hairpin-Helix base-excision DNA repair enzymes (C-terminal)"/>
    <property type="match status" value="1"/>
</dbReference>
<evidence type="ECO:0000256" key="8">
    <source>
        <dbReference type="ARBA" id="ARBA00023014"/>
    </source>
</evidence>
<keyword evidence="10" id="KW-0326">Glycosidase</keyword>
<evidence type="ECO:0000256" key="5">
    <source>
        <dbReference type="ARBA" id="ARBA00022763"/>
    </source>
</evidence>
<evidence type="ECO:0000256" key="10">
    <source>
        <dbReference type="ARBA" id="ARBA00023295"/>
    </source>
</evidence>
<dbReference type="Pfam" id="PF00730">
    <property type="entry name" value="HhH-GPD"/>
    <property type="match status" value="1"/>
</dbReference>
<dbReference type="GO" id="GO:0006284">
    <property type="term" value="P:base-excision repair"/>
    <property type="evidence" value="ECO:0007669"/>
    <property type="project" value="InterPro"/>
</dbReference>
<comment type="similarity">
    <text evidence="3">Belongs to the Nth/MutY family.</text>
</comment>
<keyword evidence="9" id="KW-0234">DNA repair</keyword>
<evidence type="ECO:0000313" key="12">
    <source>
        <dbReference type="EMBL" id="HHE31371.1"/>
    </source>
</evidence>
<name>A0A7C5DFJ9_9CHLB</name>
<sequence length="280" mass="31834">MNVTFVESFQSKIFDFYQQNRRSFPWRMTTDRYAIMVSEVMLQQTQTDRVARRFPLWLERFPDVRSLASASLREVLDAWSGLGYNSRGQRLHRAAAMVVEQFDGQVPEDPTLLIELPGIGAYTSRSIPVFADNLDIAAVDTNIWRVLIYELNLPESITPKALMGVAEEVLPKGRSRDWHNALMDYGAQELTAKKTGIAPLTRQSSFKGSRRWYRSALLRELLASGELSRESIEERYADCPHDIGSIVDSMVMESMIEEYGEQRMLRIAGELGGGGEREEG</sequence>
<proteinExistence type="inferred from homology"/>
<dbReference type="EMBL" id="DRSQ01000038">
    <property type="protein sequence ID" value="HHE31371.1"/>
    <property type="molecule type" value="Genomic_DNA"/>
</dbReference>
<dbReference type="InterPro" id="IPR023170">
    <property type="entry name" value="HhH_base_excis_C"/>
</dbReference>
<dbReference type="Proteomes" id="UP000886058">
    <property type="component" value="Unassembled WGS sequence"/>
</dbReference>
<organism evidence="12">
    <name type="scientific">Chlorobaculum parvum</name>
    <dbReference type="NCBI Taxonomy" id="274539"/>
    <lineage>
        <taxon>Bacteria</taxon>
        <taxon>Pseudomonadati</taxon>
        <taxon>Chlorobiota</taxon>
        <taxon>Chlorobiia</taxon>
        <taxon>Chlorobiales</taxon>
        <taxon>Chlorobiaceae</taxon>
        <taxon>Chlorobaculum</taxon>
    </lineage>
</organism>
<dbReference type="PANTHER" id="PTHR42944">
    <property type="entry name" value="ADENINE DNA GLYCOSYLASE"/>
    <property type="match status" value="1"/>
</dbReference>
<dbReference type="Gene3D" id="1.10.340.30">
    <property type="entry name" value="Hypothetical protein, domain 2"/>
    <property type="match status" value="1"/>
</dbReference>
<evidence type="ECO:0000256" key="9">
    <source>
        <dbReference type="ARBA" id="ARBA00023204"/>
    </source>
</evidence>
<evidence type="ECO:0000256" key="1">
    <source>
        <dbReference type="ARBA" id="ARBA00001966"/>
    </source>
</evidence>
<dbReference type="GO" id="GO:0051536">
    <property type="term" value="F:iron-sulfur cluster binding"/>
    <property type="evidence" value="ECO:0007669"/>
    <property type="project" value="UniProtKB-KW"/>
</dbReference>
<dbReference type="GO" id="GO:0035485">
    <property type="term" value="F:adenine/guanine mispair binding"/>
    <property type="evidence" value="ECO:0007669"/>
    <property type="project" value="TreeGrafter"/>
</dbReference>
<dbReference type="AlphaFoldDB" id="A0A7C5DFJ9"/>
<reference evidence="12" key="1">
    <citation type="journal article" date="2020" name="mSystems">
        <title>Genome- and Community-Level Interaction Insights into Carbon Utilization and Element Cycling Functions of Hydrothermarchaeota in Hydrothermal Sediment.</title>
        <authorList>
            <person name="Zhou Z."/>
            <person name="Liu Y."/>
            <person name="Xu W."/>
            <person name="Pan J."/>
            <person name="Luo Z.H."/>
            <person name="Li M."/>
        </authorList>
    </citation>
    <scope>NUCLEOTIDE SEQUENCE [LARGE SCALE GENOMIC DNA]</scope>
    <source>
        <strain evidence="12">HyVt-633</strain>
    </source>
</reference>
<keyword evidence="6" id="KW-0378">Hydrolase</keyword>
<dbReference type="GO" id="GO:0046872">
    <property type="term" value="F:metal ion binding"/>
    <property type="evidence" value="ECO:0007669"/>
    <property type="project" value="UniProtKB-KW"/>
</dbReference>
<dbReference type="GO" id="GO:0006298">
    <property type="term" value="P:mismatch repair"/>
    <property type="evidence" value="ECO:0007669"/>
    <property type="project" value="TreeGrafter"/>
</dbReference>
<dbReference type="GO" id="GO:0032357">
    <property type="term" value="F:oxidized purine DNA binding"/>
    <property type="evidence" value="ECO:0007669"/>
    <property type="project" value="TreeGrafter"/>
</dbReference>
<evidence type="ECO:0000256" key="2">
    <source>
        <dbReference type="ARBA" id="ARBA00002933"/>
    </source>
</evidence>
<dbReference type="CDD" id="cd00056">
    <property type="entry name" value="ENDO3c"/>
    <property type="match status" value="1"/>
</dbReference>
<keyword evidence="4" id="KW-0479">Metal-binding</keyword>
<comment type="function">
    <text evidence="2">Adenine glycosylase active on G-A mispairs. MutY also corrects error-prone DNA synthesis past GO lesions which are due to the oxidatively damaged form of guanine: 7,8-dihydro-8-oxoguanine (8-oxo-dGTP).</text>
</comment>
<gene>
    <name evidence="12" type="ORF">ENL07_01695</name>
</gene>
<accession>A0A7C5DFJ9</accession>
<dbReference type="SUPFAM" id="SSF48150">
    <property type="entry name" value="DNA-glycosylase"/>
    <property type="match status" value="1"/>
</dbReference>
<evidence type="ECO:0000256" key="7">
    <source>
        <dbReference type="ARBA" id="ARBA00023004"/>
    </source>
</evidence>
<dbReference type="SMART" id="SM00478">
    <property type="entry name" value="ENDO3c"/>
    <property type="match status" value="1"/>
</dbReference>
<comment type="cofactor">
    <cofactor evidence="1">
        <name>[4Fe-4S] cluster</name>
        <dbReference type="ChEBI" id="CHEBI:49883"/>
    </cofactor>
</comment>
<dbReference type="GO" id="GO:0000701">
    <property type="term" value="F:purine-specific mismatch base pair DNA N-glycosylase activity"/>
    <property type="evidence" value="ECO:0007669"/>
    <property type="project" value="TreeGrafter"/>
</dbReference>
<keyword evidence="5" id="KW-0227">DNA damage</keyword>
<comment type="caution">
    <text evidence="12">The sequence shown here is derived from an EMBL/GenBank/DDBJ whole genome shotgun (WGS) entry which is preliminary data.</text>
</comment>
<protein>
    <submittedName>
        <fullName evidence="12">Fe-S cluster assembly protein HesB</fullName>
    </submittedName>
</protein>
<dbReference type="GO" id="GO:0034039">
    <property type="term" value="F:8-oxo-7,8-dihydroguanine DNA N-glycosylase activity"/>
    <property type="evidence" value="ECO:0007669"/>
    <property type="project" value="TreeGrafter"/>
</dbReference>
<evidence type="ECO:0000256" key="3">
    <source>
        <dbReference type="ARBA" id="ARBA00008343"/>
    </source>
</evidence>
<evidence type="ECO:0000259" key="11">
    <source>
        <dbReference type="SMART" id="SM00478"/>
    </source>
</evidence>
<evidence type="ECO:0000256" key="4">
    <source>
        <dbReference type="ARBA" id="ARBA00022723"/>
    </source>
</evidence>